<sequence length="392" mass="43722">MIAYASYNPIHGNTLRDTITISVANCMTSLFAGIVVFSILGFRATYMMENCEANNAKLLERLNSTAHQLNTTGLSAHHGNGTSNITSGYVLQKCDLETFLSDAASGPGLVFIAFTDAINQMPGATFWSILFFLMLLTLGLDSLFGALESVTTALQDVKGFGKLRREILSGRESHGLFFFRYKKGILRMSFLFIEGILTNKSIGYSPRIRKTQFPRSQRGLLCITGLCIGLPMVTYSGEYILQMFDSFAGNLPLLLIAICECVGVCYFYGITRFSDDIEYMTGTRPNIFWKICWMLVTPVAMLVILIASIVLMSQGKASYYAWNKEMVTYEKVPYPDWAVFIVVVLVLMSVLFIPGVAIARYFNLVKYQKLEPVPLKEAEAKSHDNDFSDTNV</sequence>
<feature type="transmembrane region" description="Helical" evidence="7">
    <location>
        <begin position="247"/>
        <end position="270"/>
    </location>
</feature>
<comment type="caution">
    <text evidence="8">The sequence shown here is derived from an EMBL/GenBank/DDBJ whole genome shotgun (WGS) entry which is preliminary data.</text>
</comment>
<evidence type="ECO:0000256" key="6">
    <source>
        <dbReference type="PIRSR" id="PIRSR600175-1"/>
    </source>
</evidence>
<dbReference type="EMBL" id="RCHS01000309">
    <property type="protein sequence ID" value="RMX59563.1"/>
    <property type="molecule type" value="Genomic_DNA"/>
</dbReference>
<feature type="binding site" evidence="6">
    <location>
        <position position="141"/>
    </location>
    <ligand>
        <name>Na(+)</name>
        <dbReference type="ChEBI" id="CHEBI:29101"/>
        <label>1</label>
    </ligand>
</feature>
<dbReference type="PROSITE" id="PS50267">
    <property type="entry name" value="NA_NEUROTRAN_SYMP_3"/>
    <property type="match status" value="1"/>
</dbReference>
<accession>A0A3M6V0V0</accession>
<keyword evidence="2" id="KW-0813">Transport</keyword>
<feature type="transmembrane region" description="Helical" evidence="7">
    <location>
        <begin position="220"/>
        <end position="241"/>
    </location>
</feature>
<dbReference type="InterPro" id="IPR000175">
    <property type="entry name" value="Na/ntran_symport"/>
</dbReference>
<evidence type="ECO:0000256" key="4">
    <source>
        <dbReference type="ARBA" id="ARBA00022989"/>
    </source>
</evidence>
<dbReference type="PANTHER" id="PTHR11616:SF182">
    <property type="entry name" value="TRANSPORTER"/>
    <property type="match status" value="1"/>
</dbReference>
<protein>
    <submittedName>
        <fullName evidence="8">Uncharacterized protein</fullName>
    </submittedName>
</protein>
<keyword evidence="4 7" id="KW-1133">Transmembrane helix</keyword>
<dbReference type="GO" id="GO:0035725">
    <property type="term" value="P:sodium ion transmembrane transport"/>
    <property type="evidence" value="ECO:0007669"/>
    <property type="project" value="TreeGrafter"/>
</dbReference>
<dbReference type="Proteomes" id="UP000275408">
    <property type="component" value="Unassembled WGS sequence"/>
</dbReference>
<evidence type="ECO:0000256" key="2">
    <source>
        <dbReference type="ARBA" id="ARBA00022448"/>
    </source>
</evidence>
<dbReference type="OrthoDB" id="6581954at2759"/>
<reference evidence="8 9" key="1">
    <citation type="journal article" date="2018" name="Sci. Rep.">
        <title>Comparative analysis of the Pocillopora damicornis genome highlights role of immune system in coral evolution.</title>
        <authorList>
            <person name="Cunning R."/>
            <person name="Bay R.A."/>
            <person name="Gillette P."/>
            <person name="Baker A.C."/>
            <person name="Traylor-Knowles N."/>
        </authorList>
    </citation>
    <scope>NUCLEOTIDE SEQUENCE [LARGE SCALE GENOMIC DNA]</scope>
    <source>
        <strain evidence="8">RSMAS</strain>
        <tissue evidence="8">Whole animal</tissue>
    </source>
</reference>
<feature type="transmembrane region" description="Helical" evidence="7">
    <location>
        <begin position="19"/>
        <end position="40"/>
    </location>
</feature>
<name>A0A3M6V0V0_POCDA</name>
<evidence type="ECO:0000256" key="3">
    <source>
        <dbReference type="ARBA" id="ARBA00022692"/>
    </source>
</evidence>
<feature type="binding site" evidence="6">
    <location>
        <position position="25"/>
    </location>
    <ligand>
        <name>Na(+)</name>
        <dbReference type="ChEBI" id="CHEBI:29101"/>
        <label>1</label>
    </ligand>
</feature>
<gene>
    <name evidence="8" type="ORF">pdam_00003668</name>
</gene>
<keyword evidence="6" id="KW-0915">Sodium</keyword>
<dbReference type="GO" id="GO:0006865">
    <property type="term" value="P:amino acid transport"/>
    <property type="evidence" value="ECO:0007669"/>
    <property type="project" value="TreeGrafter"/>
</dbReference>
<dbReference type="SUPFAM" id="SSF161070">
    <property type="entry name" value="SNF-like"/>
    <property type="match status" value="1"/>
</dbReference>
<feature type="binding site" evidence="6">
    <location>
        <position position="142"/>
    </location>
    <ligand>
        <name>Na(+)</name>
        <dbReference type="ChEBI" id="CHEBI:29101"/>
        <label>1</label>
    </ligand>
</feature>
<proteinExistence type="predicted"/>
<dbReference type="InterPro" id="IPR037272">
    <property type="entry name" value="SNS_sf"/>
</dbReference>
<feature type="transmembrane region" description="Helical" evidence="7">
    <location>
        <begin position="337"/>
        <end position="359"/>
    </location>
</feature>
<dbReference type="GO" id="GO:0005886">
    <property type="term" value="C:plasma membrane"/>
    <property type="evidence" value="ECO:0007669"/>
    <property type="project" value="TreeGrafter"/>
</dbReference>
<keyword evidence="3 7" id="KW-0812">Transmembrane</keyword>
<evidence type="ECO:0000256" key="5">
    <source>
        <dbReference type="ARBA" id="ARBA00023136"/>
    </source>
</evidence>
<evidence type="ECO:0000313" key="8">
    <source>
        <dbReference type="EMBL" id="RMX59563.1"/>
    </source>
</evidence>
<keyword evidence="6" id="KW-0479">Metal-binding</keyword>
<feature type="transmembrane region" description="Helical" evidence="7">
    <location>
        <begin position="184"/>
        <end position="199"/>
    </location>
</feature>
<dbReference type="PANTHER" id="PTHR11616">
    <property type="entry name" value="SODIUM/CHLORIDE DEPENDENT TRANSPORTER"/>
    <property type="match status" value="1"/>
</dbReference>
<feature type="binding site" evidence="6">
    <location>
        <position position="138"/>
    </location>
    <ligand>
        <name>Na(+)</name>
        <dbReference type="ChEBI" id="CHEBI:29101"/>
        <label>1</label>
    </ligand>
</feature>
<feature type="transmembrane region" description="Helical" evidence="7">
    <location>
        <begin position="291"/>
        <end position="312"/>
    </location>
</feature>
<keyword evidence="5 7" id="KW-0472">Membrane</keyword>
<comment type="subcellular location">
    <subcellularLocation>
        <location evidence="1">Membrane</location>
        <topology evidence="1">Multi-pass membrane protein</topology>
    </subcellularLocation>
</comment>
<dbReference type="AlphaFoldDB" id="A0A3M6V0V0"/>
<dbReference type="Pfam" id="PF00209">
    <property type="entry name" value="SNF"/>
    <property type="match status" value="2"/>
</dbReference>
<organism evidence="8 9">
    <name type="scientific">Pocillopora damicornis</name>
    <name type="common">Cauliflower coral</name>
    <name type="synonym">Millepora damicornis</name>
    <dbReference type="NCBI Taxonomy" id="46731"/>
    <lineage>
        <taxon>Eukaryota</taxon>
        <taxon>Metazoa</taxon>
        <taxon>Cnidaria</taxon>
        <taxon>Anthozoa</taxon>
        <taxon>Hexacorallia</taxon>
        <taxon>Scleractinia</taxon>
        <taxon>Astrocoeniina</taxon>
        <taxon>Pocilloporidae</taxon>
        <taxon>Pocillopora</taxon>
    </lineage>
</organism>
<evidence type="ECO:0000256" key="7">
    <source>
        <dbReference type="SAM" id="Phobius"/>
    </source>
</evidence>
<feature type="transmembrane region" description="Helical" evidence="7">
    <location>
        <begin position="126"/>
        <end position="147"/>
    </location>
</feature>
<dbReference type="PRINTS" id="PR00176">
    <property type="entry name" value="NANEUSMPORT"/>
</dbReference>
<dbReference type="GO" id="GO:0046872">
    <property type="term" value="F:metal ion binding"/>
    <property type="evidence" value="ECO:0007669"/>
    <property type="project" value="UniProtKB-KW"/>
</dbReference>
<evidence type="ECO:0000313" key="9">
    <source>
        <dbReference type="Proteomes" id="UP000275408"/>
    </source>
</evidence>
<evidence type="ECO:0000256" key="1">
    <source>
        <dbReference type="ARBA" id="ARBA00004141"/>
    </source>
</evidence>
<keyword evidence="9" id="KW-1185">Reference proteome</keyword>